<evidence type="ECO:0000256" key="5">
    <source>
        <dbReference type="ARBA" id="ARBA00022840"/>
    </source>
</evidence>
<dbReference type="FunFam" id="3.40.1170.10:FF:000001">
    <property type="entry name" value="DNA mismatch repair protein MutS"/>
    <property type="match status" value="1"/>
</dbReference>
<dbReference type="InterPro" id="IPR007696">
    <property type="entry name" value="DNA_mismatch_repair_MutS_core"/>
</dbReference>
<dbReference type="GO" id="GO:0140664">
    <property type="term" value="F:ATP-dependent DNA damage sensor activity"/>
    <property type="evidence" value="ECO:0007669"/>
    <property type="project" value="InterPro"/>
</dbReference>
<comment type="caution">
    <text evidence="12">The sequence shown here is derived from an EMBL/GenBank/DDBJ whole genome shotgun (WGS) entry which is preliminary data.</text>
</comment>
<dbReference type="InterPro" id="IPR005748">
    <property type="entry name" value="DNA_mismatch_repair_MutS"/>
</dbReference>
<dbReference type="InterPro" id="IPR036187">
    <property type="entry name" value="DNA_mismatch_repair_MutS_sf"/>
</dbReference>
<dbReference type="InterPro" id="IPR007861">
    <property type="entry name" value="DNA_mismatch_repair_MutS_clamp"/>
</dbReference>
<dbReference type="Gene3D" id="3.30.420.110">
    <property type="entry name" value="MutS, connector domain"/>
    <property type="match status" value="1"/>
</dbReference>
<evidence type="ECO:0000259" key="11">
    <source>
        <dbReference type="PROSITE" id="PS00486"/>
    </source>
</evidence>
<dbReference type="InterPro" id="IPR045076">
    <property type="entry name" value="MutS"/>
</dbReference>
<dbReference type="Gene3D" id="3.40.50.300">
    <property type="entry name" value="P-loop containing nucleotide triphosphate hydrolases"/>
    <property type="match status" value="1"/>
</dbReference>
<dbReference type="SUPFAM" id="SSF48334">
    <property type="entry name" value="DNA repair protein MutS, domain III"/>
    <property type="match status" value="1"/>
</dbReference>
<dbReference type="HAMAP" id="MF_00096">
    <property type="entry name" value="MutS"/>
    <property type="match status" value="1"/>
</dbReference>
<dbReference type="GO" id="GO:0003684">
    <property type="term" value="F:damaged DNA binding"/>
    <property type="evidence" value="ECO:0007669"/>
    <property type="project" value="UniProtKB-UniRule"/>
</dbReference>
<dbReference type="Pfam" id="PF01624">
    <property type="entry name" value="MutS_I"/>
    <property type="match status" value="1"/>
</dbReference>
<sequence length="902" mass="96190">MHGTVKKADSATDADAVTPMMAQYLEIKAAHPGYLLFYRMGDFFELFFDDAVEAAAALGIHLTKRGKHLGEDIPMAGVPVARAEEYLHKLIGKGYRVAVCDQTEDPAEAKKRGAKVVVRREVVRLVTPGTLTEDGLLEAGGNNFLTSVCTARLAGGGAGYALASVDISTGEFILSEVAAADLPGELARLGPREILAPDSADAELQAVFDEHPAAITPTPDAHFSARAGEAAMKAALEVSVLDGFGDFTTGELSAVGAALKYIELTQVGAKPLLRPPRKAAGHDAMIMDAATRASLELTQGINGGREGSLLWAVDRTVTAPGARELAARINRPLTSPEAIDARLSAVALLLDAPRLRSGLRERLREAPDGARALSRLKLGRGSPRDLGAVGHMLACAAALRELLAGADALPGELGEIAEVLTNSQTPVRATLSAALEDELPGSARDGGFIRAGYDADLDENRKLRDDSRSVIAGLQAKYAEETGLKSLKVRHNNILGYFLEVSATQAERLREPPHNETFRLRQSLANALRFTTPELAETETRITLAGERARAIEQEIFGRLSEEVLAEQDALSALAEAIARLDVACALAELAEERNYVRPRVDDSGAFVVEGGRHPVVEQTLRGSTPFIANDCALSADSEDAARLVLLTGPNMAGKSTYLRQNALIAILAQAGSFVPAKSAHIGVVDRLFSRVGASDDLARGRSTFMVEMVETAAILNQAGPRALVILDEIGRGTATYDGLSIAWAAAEHLHDVNQCRALFATHYHELTVLAERLPGVANATIRVKEWRDEIVFLHEVAPGAADRSYGIQVAKLAGLPRAAVKRAREVLARLEREGSSAGAAMDDLPLFAAALQEPAQEAYDGADEEIAALKTLREEITALDPDGMTPRDALAELYRLKALID</sequence>
<name>A0A397PCN0_9HYPH</name>
<feature type="binding site" evidence="9">
    <location>
        <begin position="649"/>
        <end position="656"/>
    </location>
    <ligand>
        <name>ATP</name>
        <dbReference type="ChEBI" id="CHEBI:30616"/>
    </ligand>
</feature>
<dbReference type="Pfam" id="PF05192">
    <property type="entry name" value="MutS_III"/>
    <property type="match status" value="1"/>
</dbReference>
<keyword evidence="13" id="KW-1185">Reference proteome</keyword>
<evidence type="ECO:0000256" key="7">
    <source>
        <dbReference type="ARBA" id="ARBA00023204"/>
    </source>
</evidence>
<dbReference type="SUPFAM" id="SSF52540">
    <property type="entry name" value="P-loop containing nucleoside triphosphate hydrolases"/>
    <property type="match status" value="1"/>
</dbReference>
<dbReference type="Gene3D" id="1.10.1420.10">
    <property type="match status" value="2"/>
</dbReference>
<accession>A0A397PCN0</accession>
<proteinExistence type="inferred from homology"/>
<dbReference type="EMBL" id="QXDF01000003">
    <property type="protein sequence ID" value="RIA47320.1"/>
    <property type="molecule type" value="Genomic_DNA"/>
</dbReference>
<dbReference type="Gene3D" id="3.40.1170.10">
    <property type="entry name" value="DNA repair protein MutS, domain I"/>
    <property type="match status" value="1"/>
</dbReference>
<feature type="domain" description="DNA mismatch repair proteins mutS family" evidence="11">
    <location>
        <begin position="723"/>
        <end position="739"/>
    </location>
</feature>
<dbReference type="InterPro" id="IPR000432">
    <property type="entry name" value="DNA_mismatch_repair_MutS_C"/>
</dbReference>
<evidence type="ECO:0000256" key="3">
    <source>
        <dbReference type="ARBA" id="ARBA00022741"/>
    </source>
</evidence>
<evidence type="ECO:0000256" key="4">
    <source>
        <dbReference type="ARBA" id="ARBA00022763"/>
    </source>
</evidence>
<dbReference type="CDD" id="cd03284">
    <property type="entry name" value="ABC_MutS1"/>
    <property type="match status" value="1"/>
</dbReference>
<dbReference type="Proteomes" id="UP000266273">
    <property type="component" value="Unassembled WGS sequence"/>
</dbReference>
<dbReference type="NCBIfam" id="NF003810">
    <property type="entry name" value="PRK05399.1"/>
    <property type="match status" value="1"/>
</dbReference>
<evidence type="ECO:0000256" key="1">
    <source>
        <dbReference type="ARBA" id="ARBA00006271"/>
    </source>
</evidence>
<dbReference type="NCBIfam" id="TIGR01070">
    <property type="entry name" value="mutS1"/>
    <property type="match status" value="1"/>
</dbReference>
<keyword evidence="6 9" id="KW-0238">DNA-binding</keyword>
<comment type="similarity">
    <text evidence="1 9 10">Belongs to the DNA mismatch repair MutS family.</text>
</comment>
<reference evidence="12 13" key="1">
    <citation type="submission" date="2018-08" db="EMBL/GenBank/DDBJ databases">
        <title>Genomic Encyclopedia of Archaeal and Bacterial Type Strains, Phase II (KMG-II): from individual species to whole genera.</title>
        <authorList>
            <person name="Goeker M."/>
        </authorList>
    </citation>
    <scope>NUCLEOTIDE SEQUENCE [LARGE SCALE GENOMIC DNA]</scope>
    <source>
        <strain evidence="12 13">DSM 5002</strain>
    </source>
</reference>
<evidence type="ECO:0000313" key="12">
    <source>
        <dbReference type="EMBL" id="RIA47320.1"/>
    </source>
</evidence>
<dbReference type="GO" id="GO:0005829">
    <property type="term" value="C:cytosol"/>
    <property type="evidence" value="ECO:0007669"/>
    <property type="project" value="TreeGrafter"/>
</dbReference>
<dbReference type="GO" id="GO:0030983">
    <property type="term" value="F:mismatched DNA binding"/>
    <property type="evidence" value="ECO:0007669"/>
    <property type="project" value="InterPro"/>
</dbReference>
<dbReference type="PANTHER" id="PTHR11361:SF34">
    <property type="entry name" value="DNA MISMATCH REPAIR PROTEIN MSH1, MITOCHONDRIAL"/>
    <property type="match status" value="1"/>
</dbReference>
<evidence type="ECO:0000256" key="9">
    <source>
        <dbReference type="HAMAP-Rule" id="MF_00096"/>
    </source>
</evidence>
<organism evidence="12 13">
    <name type="scientific">Dichotomicrobium thermohalophilum</name>
    <dbReference type="NCBI Taxonomy" id="933063"/>
    <lineage>
        <taxon>Bacteria</taxon>
        <taxon>Pseudomonadati</taxon>
        <taxon>Pseudomonadota</taxon>
        <taxon>Alphaproteobacteria</taxon>
        <taxon>Hyphomicrobiales</taxon>
        <taxon>Hyphomicrobiaceae</taxon>
        <taxon>Dichotomicrobium</taxon>
    </lineage>
</organism>
<evidence type="ECO:0000313" key="13">
    <source>
        <dbReference type="Proteomes" id="UP000266273"/>
    </source>
</evidence>
<dbReference type="Pfam" id="PF00488">
    <property type="entry name" value="MutS_V"/>
    <property type="match status" value="1"/>
</dbReference>
<protein>
    <recommendedName>
        <fullName evidence="2 9">DNA mismatch repair protein MutS</fullName>
    </recommendedName>
</protein>
<evidence type="ECO:0000256" key="10">
    <source>
        <dbReference type="RuleBase" id="RU003756"/>
    </source>
</evidence>
<dbReference type="InterPro" id="IPR007695">
    <property type="entry name" value="DNA_mismatch_repair_MutS-lik_N"/>
</dbReference>
<dbReference type="SUPFAM" id="SSF53150">
    <property type="entry name" value="DNA repair protein MutS, domain II"/>
    <property type="match status" value="1"/>
</dbReference>
<dbReference type="InterPro" id="IPR007860">
    <property type="entry name" value="DNA_mmatch_repair_MutS_con_dom"/>
</dbReference>
<evidence type="ECO:0000256" key="2">
    <source>
        <dbReference type="ARBA" id="ARBA00021982"/>
    </source>
</evidence>
<dbReference type="PIRSF" id="PIRSF037677">
    <property type="entry name" value="DNA_mis_repair_Msh6"/>
    <property type="match status" value="1"/>
</dbReference>
<dbReference type="SUPFAM" id="SSF55271">
    <property type="entry name" value="DNA repair protein MutS, domain I"/>
    <property type="match status" value="1"/>
</dbReference>
<dbReference type="GO" id="GO:0006298">
    <property type="term" value="P:mismatch repair"/>
    <property type="evidence" value="ECO:0007669"/>
    <property type="project" value="UniProtKB-UniRule"/>
</dbReference>
<dbReference type="Pfam" id="PF05188">
    <property type="entry name" value="MutS_II"/>
    <property type="match status" value="1"/>
</dbReference>
<dbReference type="SMART" id="SM00534">
    <property type="entry name" value="MUTSac"/>
    <property type="match status" value="1"/>
</dbReference>
<dbReference type="OrthoDB" id="9802448at2"/>
<keyword evidence="3 9" id="KW-0547">Nucleotide-binding</keyword>
<dbReference type="PANTHER" id="PTHR11361">
    <property type="entry name" value="DNA MISMATCH REPAIR PROTEIN MUTS FAMILY MEMBER"/>
    <property type="match status" value="1"/>
</dbReference>
<dbReference type="Pfam" id="PF05190">
    <property type="entry name" value="MutS_IV"/>
    <property type="match status" value="1"/>
</dbReference>
<dbReference type="Gene3D" id="6.10.140.430">
    <property type="match status" value="1"/>
</dbReference>
<comment type="function">
    <text evidence="8 9">This protein is involved in the repair of mismatches in DNA. It is possible that it carries out the mismatch recognition step. This protein has a weak ATPase activity.</text>
</comment>
<dbReference type="InterPro" id="IPR016151">
    <property type="entry name" value="DNA_mismatch_repair_MutS_N"/>
</dbReference>
<dbReference type="AlphaFoldDB" id="A0A397PCN0"/>
<evidence type="ECO:0000256" key="8">
    <source>
        <dbReference type="ARBA" id="ARBA00024647"/>
    </source>
</evidence>
<keyword evidence="5 9" id="KW-0067">ATP-binding</keyword>
<dbReference type="PROSITE" id="PS00486">
    <property type="entry name" value="DNA_MISMATCH_REPAIR_2"/>
    <property type="match status" value="1"/>
</dbReference>
<gene>
    <name evidence="9" type="primary">mutS</name>
    <name evidence="12" type="ORF">BXY53_2395</name>
</gene>
<keyword evidence="4 9" id="KW-0227">DNA damage</keyword>
<dbReference type="SMART" id="SM00533">
    <property type="entry name" value="MUTSd"/>
    <property type="match status" value="1"/>
</dbReference>
<evidence type="ECO:0000256" key="6">
    <source>
        <dbReference type="ARBA" id="ARBA00023125"/>
    </source>
</evidence>
<dbReference type="GO" id="GO:0005524">
    <property type="term" value="F:ATP binding"/>
    <property type="evidence" value="ECO:0007669"/>
    <property type="project" value="UniProtKB-UniRule"/>
</dbReference>
<keyword evidence="7 9" id="KW-0234">DNA repair</keyword>
<dbReference type="RefSeq" id="WP_119062207.1">
    <property type="nucleotide sequence ID" value="NZ_QXDF01000003.1"/>
</dbReference>
<dbReference type="InterPro" id="IPR036678">
    <property type="entry name" value="MutS_con_dom_sf"/>
</dbReference>
<dbReference type="InterPro" id="IPR017261">
    <property type="entry name" value="DNA_mismatch_repair_MutS/MSH"/>
</dbReference>
<dbReference type="InterPro" id="IPR027417">
    <property type="entry name" value="P-loop_NTPase"/>
</dbReference>